<dbReference type="AlphaFoldDB" id="A0AAE0D6Z1"/>
<comment type="caution">
    <text evidence="1">The sequence shown here is derived from an EMBL/GenBank/DDBJ whole genome shotgun (WGS) entry which is preliminary data.</text>
</comment>
<keyword evidence="2" id="KW-1185">Reference proteome</keyword>
<reference evidence="1" key="1">
    <citation type="submission" date="2023-02" db="EMBL/GenBank/DDBJ databases">
        <title>Colletotrichum kahawae CIFC_Que2 genome sequencing and assembly.</title>
        <authorList>
            <person name="Baroncelli R."/>
        </authorList>
    </citation>
    <scope>NUCLEOTIDE SEQUENCE</scope>
    <source>
        <strain evidence="1">CIFC_Que2</strain>
    </source>
</reference>
<proteinExistence type="predicted"/>
<protein>
    <submittedName>
        <fullName evidence="1">Uncharacterized protein</fullName>
    </submittedName>
</protein>
<dbReference type="Proteomes" id="UP001281614">
    <property type="component" value="Unassembled WGS sequence"/>
</dbReference>
<accession>A0AAE0D6Z1</accession>
<name>A0AAE0D6Z1_COLKA</name>
<sequence length="134" mass="14478">MPCLCVMTTNASAGDGASSAFTREQVDKAMCHFMNHKADDVGDSVVVAISVDVNACTSWRGIEVLGIKISDVDFEIVTIFLRAITVGLCKLTGEKQLIDQLGASAYIFVVTGRAYKPYNKYPPRLSTASRSSYS</sequence>
<organism evidence="1 2">
    <name type="scientific">Colletotrichum kahawae</name>
    <name type="common">Coffee berry disease fungus</name>
    <dbReference type="NCBI Taxonomy" id="34407"/>
    <lineage>
        <taxon>Eukaryota</taxon>
        <taxon>Fungi</taxon>
        <taxon>Dikarya</taxon>
        <taxon>Ascomycota</taxon>
        <taxon>Pezizomycotina</taxon>
        <taxon>Sordariomycetes</taxon>
        <taxon>Hypocreomycetidae</taxon>
        <taxon>Glomerellales</taxon>
        <taxon>Glomerellaceae</taxon>
        <taxon>Colletotrichum</taxon>
        <taxon>Colletotrichum gloeosporioides species complex</taxon>
    </lineage>
</organism>
<evidence type="ECO:0000313" key="1">
    <source>
        <dbReference type="EMBL" id="KAK2761047.1"/>
    </source>
</evidence>
<evidence type="ECO:0000313" key="2">
    <source>
        <dbReference type="Proteomes" id="UP001281614"/>
    </source>
</evidence>
<dbReference type="EMBL" id="VYYT01000165">
    <property type="protein sequence ID" value="KAK2761047.1"/>
    <property type="molecule type" value="Genomic_DNA"/>
</dbReference>
<gene>
    <name evidence="1" type="ORF">CKAH01_16391</name>
</gene>